<dbReference type="EC" id="1.13.11.63" evidence="6"/>
<dbReference type="InterPro" id="IPR004294">
    <property type="entry name" value="Carotenoid_Oase"/>
</dbReference>
<dbReference type="OrthoDB" id="407010at2759"/>
<dbReference type="PANTHER" id="PTHR10543:SF24">
    <property type="entry name" value="CAROTENOID ISOMEROOXYGENASE"/>
    <property type="match status" value="1"/>
</dbReference>
<evidence type="ECO:0000256" key="4">
    <source>
        <dbReference type="ARBA" id="ARBA00023004"/>
    </source>
</evidence>
<evidence type="ECO:0000313" key="6">
    <source>
        <dbReference type="EMBL" id="CAG2221025.1"/>
    </source>
</evidence>
<evidence type="ECO:0000256" key="3">
    <source>
        <dbReference type="ARBA" id="ARBA00023002"/>
    </source>
</evidence>
<keyword evidence="2 5" id="KW-0479">Metal-binding</keyword>
<comment type="caution">
    <text evidence="6">The sequence shown here is derived from an EMBL/GenBank/DDBJ whole genome shotgun (WGS) entry which is preliminary data.</text>
</comment>
<name>A0A8S3SIP2_MYTED</name>
<gene>
    <name evidence="6" type="ORF">MEDL_34456</name>
</gene>
<dbReference type="EMBL" id="CAJPWZ010001674">
    <property type="protein sequence ID" value="CAG2221025.1"/>
    <property type="molecule type" value="Genomic_DNA"/>
</dbReference>
<dbReference type="Pfam" id="PF03055">
    <property type="entry name" value="RPE65"/>
    <property type="match status" value="1"/>
</dbReference>
<dbReference type="GO" id="GO:0042574">
    <property type="term" value="P:retinal metabolic process"/>
    <property type="evidence" value="ECO:0007669"/>
    <property type="project" value="TreeGrafter"/>
</dbReference>
<accession>A0A8S3SIP2</accession>
<evidence type="ECO:0000313" key="7">
    <source>
        <dbReference type="Proteomes" id="UP000683360"/>
    </source>
</evidence>
<keyword evidence="4 5" id="KW-0408">Iron</keyword>
<dbReference type="PANTHER" id="PTHR10543">
    <property type="entry name" value="BETA-CAROTENE DIOXYGENASE"/>
    <property type="match status" value="1"/>
</dbReference>
<keyword evidence="3 6" id="KW-0560">Oxidoreductase</keyword>
<dbReference type="GO" id="GO:0003834">
    <property type="term" value="F:beta-carotene 15,15'-dioxygenase activity"/>
    <property type="evidence" value="ECO:0007669"/>
    <property type="project" value="UniProtKB-EC"/>
</dbReference>
<comment type="cofactor">
    <cofactor evidence="5">
        <name>Fe(2+)</name>
        <dbReference type="ChEBI" id="CHEBI:29033"/>
    </cofactor>
    <text evidence="5">Binds 1 Fe(2+) ion per subunit.</text>
</comment>
<dbReference type="GO" id="GO:0010436">
    <property type="term" value="F:carotenoid dioxygenase activity"/>
    <property type="evidence" value="ECO:0007669"/>
    <property type="project" value="TreeGrafter"/>
</dbReference>
<keyword evidence="7" id="KW-1185">Reference proteome</keyword>
<evidence type="ECO:0000256" key="1">
    <source>
        <dbReference type="ARBA" id="ARBA00006787"/>
    </source>
</evidence>
<evidence type="ECO:0000256" key="2">
    <source>
        <dbReference type="ARBA" id="ARBA00022723"/>
    </source>
</evidence>
<evidence type="ECO:0000256" key="5">
    <source>
        <dbReference type="PIRSR" id="PIRSR604294-1"/>
    </source>
</evidence>
<feature type="binding site" evidence="5">
    <location>
        <position position="338"/>
    </location>
    <ligand>
        <name>Fe cation</name>
        <dbReference type="ChEBI" id="CHEBI:24875"/>
        <note>catalytic</note>
    </ligand>
</feature>
<feature type="binding site" evidence="5">
    <location>
        <position position="526"/>
    </location>
    <ligand>
        <name>Fe cation</name>
        <dbReference type="ChEBI" id="CHEBI:24875"/>
        <note>catalytic</note>
    </ligand>
</feature>
<feature type="binding site" evidence="5">
    <location>
        <position position="272"/>
    </location>
    <ligand>
        <name>Fe cation</name>
        <dbReference type="ChEBI" id="CHEBI:24875"/>
        <note>catalytic</note>
    </ligand>
</feature>
<feature type="binding site" evidence="5">
    <location>
        <position position="219"/>
    </location>
    <ligand>
        <name>Fe cation</name>
        <dbReference type="ChEBI" id="CHEBI:24875"/>
        <note>catalytic</note>
    </ligand>
</feature>
<dbReference type="Proteomes" id="UP000683360">
    <property type="component" value="Unassembled WGS sequence"/>
</dbReference>
<protein>
    <submittedName>
        <fullName evidence="6">BCMO1</fullName>
        <ecNumber evidence="6">1.13.11.63</ecNumber>
    </submittedName>
</protein>
<sequence>MVITPCLEKTGNIYLTKIQHQHQIIATRLQIAAIEFRYNDPSGFADFFRTNLNEFNDKPITFSYPVPRWLKGTLIRNGGARYEMGQRSFTNAFDGFGKLHSFTFYGNGTVSMSARFLQTEYYKKSLASHTIAPYFQFGKLVPPYNEIEKMESLINQMENLNVNVYRIRDSKTGQYEYMSMNDIWNVYQIEEDSLKTVQLIKPPMNVKSHIYIPGFSSAHPIKEFSKETYLTYLMSVSIVPYIKSIMTLYRMTSVGHREAIVTWDIEAQTYMHSFSVTKNYVIFIGQPVSINTMKVAEYGDIAEAMEYRFNDPTFIYVVDLRTNKVTTVKYDKFVSYFHHINAYEDNNKIIVDICTQNSSNMFSMDLNYIRSISLRNSITLYSGIKRFTIDIVTPSVSVESFEPSKNNSFANNLDMPAINENFRHVKYCYAYGVVIKADDKHFNKWALVKKDVCKVDSDLSWLVDNHYPSEAWFVPTPNSTREDDGVLMTHVFDGIKKESYLVLINATSMQTISKGILPTTMPYSFHGRFFSDV</sequence>
<dbReference type="AlphaFoldDB" id="A0A8S3SIP2"/>
<organism evidence="6 7">
    <name type="scientific">Mytilus edulis</name>
    <name type="common">Blue mussel</name>
    <dbReference type="NCBI Taxonomy" id="6550"/>
    <lineage>
        <taxon>Eukaryota</taxon>
        <taxon>Metazoa</taxon>
        <taxon>Spiralia</taxon>
        <taxon>Lophotrochozoa</taxon>
        <taxon>Mollusca</taxon>
        <taxon>Bivalvia</taxon>
        <taxon>Autobranchia</taxon>
        <taxon>Pteriomorphia</taxon>
        <taxon>Mytilida</taxon>
        <taxon>Mytiloidea</taxon>
        <taxon>Mytilidae</taxon>
        <taxon>Mytilinae</taxon>
        <taxon>Mytilus</taxon>
    </lineage>
</organism>
<reference evidence="6" key="1">
    <citation type="submission" date="2021-03" db="EMBL/GenBank/DDBJ databases">
        <authorList>
            <person name="Bekaert M."/>
        </authorList>
    </citation>
    <scope>NUCLEOTIDE SEQUENCE</scope>
</reference>
<proteinExistence type="inferred from homology"/>
<comment type="similarity">
    <text evidence="1">Belongs to the carotenoid oxygenase family.</text>
</comment>
<dbReference type="GO" id="GO:0046872">
    <property type="term" value="F:metal ion binding"/>
    <property type="evidence" value="ECO:0007669"/>
    <property type="project" value="UniProtKB-KW"/>
</dbReference>
<dbReference type="GO" id="GO:0016121">
    <property type="term" value="P:carotene catabolic process"/>
    <property type="evidence" value="ECO:0007669"/>
    <property type="project" value="TreeGrafter"/>
</dbReference>